<proteinExistence type="predicted"/>
<organism evidence="1 2">
    <name type="scientific">Puccinia graminis f. sp. tritici</name>
    <dbReference type="NCBI Taxonomy" id="56615"/>
    <lineage>
        <taxon>Eukaryota</taxon>
        <taxon>Fungi</taxon>
        <taxon>Dikarya</taxon>
        <taxon>Basidiomycota</taxon>
        <taxon>Pucciniomycotina</taxon>
        <taxon>Pucciniomycetes</taxon>
        <taxon>Pucciniales</taxon>
        <taxon>Pucciniaceae</taxon>
        <taxon>Puccinia</taxon>
    </lineage>
</organism>
<protein>
    <submittedName>
        <fullName evidence="1">Uncharacterized protein</fullName>
    </submittedName>
</protein>
<evidence type="ECO:0000313" key="1">
    <source>
        <dbReference type="EMBL" id="KAA1139077.1"/>
    </source>
</evidence>
<accession>A0A5B0SMP6</accession>
<sequence length="110" mass="12954">MAWLSFLGKCKVLLDTWVKQFTELFCTCFDVFFLCFTALTFPVEQLTATNRSTRSPFAAIYWKFPMFIHHPSCFILQASQRIGCLLDTLSYCFWKRTKAFQTKKARLRKA</sequence>
<dbReference type="Proteomes" id="UP000325313">
    <property type="component" value="Unassembled WGS sequence"/>
</dbReference>
<reference evidence="1 2" key="1">
    <citation type="submission" date="2019-05" db="EMBL/GenBank/DDBJ databases">
        <title>Emergence of the Ug99 lineage of the wheat stem rust pathogen through somatic hybridization.</title>
        <authorList>
            <person name="Li F."/>
            <person name="Upadhyaya N.M."/>
            <person name="Sperschneider J."/>
            <person name="Matny O."/>
            <person name="Nguyen-Phuc H."/>
            <person name="Mago R."/>
            <person name="Raley C."/>
            <person name="Miller M.E."/>
            <person name="Silverstein K.A.T."/>
            <person name="Henningsen E."/>
            <person name="Hirsch C.D."/>
            <person name="Visser B."/>
            <person name="Pretorius Z.A."/>
            <person name="Steffenson B.J."/>
            <person name="Schwessinger B."/>
            <person name="Dodds P.N."/>
            <person name="Figueroa M."/>
        </authorList>
    </citation>
    <scope>NUCLEOTIDE SEQUENCE [LARGE SCALE GENOMIC DNA]</scope>
    <source>
        <strain evidence="1 2">Ug99</strain>
    </source>
</reference>
<comment type="caution">
    <text evidence="1">The sequence shown here is derived from an EMBL/GenBank/DDBJ whole genome shotgun (WGS) entry which is preliminary data.</text>
</comment>
<dbReference type="EMBL" id="VDEP01000001">
    <property type="protein sequence ID" value="KAA1139077.1"/>
    <property type="molecule type" value="Genomic_DNA"/>
</dbReference>
<dbReference type="AlphaFoldDB" id="A0A5B0SMP6"/>
<name>A0A5B0SMP6_PUCGR</name>
<evidence type="ECO:0000313" key="2">
    <source>
        <dbReference type="Proteomes" id="UP000325313"/>
    </source>
</evidence>
<gene>
    <name evidence="1" type="ORF">PGTUg99_035539</name>
</gene>